<dbReference type="Proteomes" id="UP000799118">
    <property type="component" value="Unassembled WGS sequence"/>
</dbReference>
<name>A0A6A4HWH4_9AGAR</name>
<feature type="region of interest" description="Disordered" evidence="1">
    <location>
        <begin position="42"/>
        <end position="66"/>
    </location>
</feature>
<dbReference type="EMBL" id="ML769431">
    <property type="protein sequence ID" value="KAE9402829.1"/>
    <property type="molecule type" value="Genomic_DNA"/>
</dbReference>
<dbReference type="AlphaFoldDB" id="A0A6A4HWH4"/>
<proteinExistence type="predicted"/>
<sequence>MNSAEASPMSTSGAEAAVYNVGKPLLVPFQLLNLVAAASTFGEQSSNRGPPNPHANRYQEPTVGHGSHDWKLQGVFRHGAFSAVGGDQVIKTVSSSATYPVALSSYPNANPNPNPSVLPEFHHRDRRHPNAHDRGVTFGEGSFSAVSGHSRITNRNGLLRAHTCFPVNPCFPRRTVTQPVALLSSFLAATVPSLDTMVLDHMRLMC</sequence>
<evidence type="ECO:0000313" key="3">
    <source>
        <dbReference type="Proteomes" id="UP000799118"/>
    </source>
</evidence>
<keyword evidence="3" id="KW-1185">Reference proteome</keyword>
<accession>A0A6A4HWH4</accession>
<evidence type="ECO:0000256" key="1">
    <source>
        <dbReference type="SAM" id="MobiDB-lite"/>
    </source>
</evidence>
<reference evidence="2" key="1">
    <citation type="journal article" date="2019" name="Environ. Microbiol.">
        <title>Fungal ecological strategies reflected in gene transcription - a case study of two litter decomposers.</title>
        <authorList>
            <person name="Barbi F."/>
            <person name="Kohler A."/>
            <person name="Barry K."/>
            <person name="Baskaran P."/>
            <person name="Daum C."/>
            <person name="Fauchery L."/>
            <person name="Ihrmark K."/>
            <person name="Kuo A."/>
            <person name="LaButti K."/>
            <person name="Lipzen A."/>
            <person name="Morin E."/>
            <person name="Grigoriev I.V."/>
            <person name="Henrissat B."/>
            <person name="Lindahl B."/>
            <person name="Martin F."/>
        </authorList>
    </citation>
    <scope>NUCLEOTIDE SEQUENCE</scope>
    <source>
        <strain evidence="2">JB14</strain>
    </source>
</reference>
<protein>
    <submittedName>
        <fullName evidence="2">Uncharacterized protein</fullName>
    </submittedName>
</protein>
<evidence type="ECO:0000313" key="2">
    <source>
        <dbReference type="EMBL" id="KAE9402829.1"/>
    </source>
</evidence>
<gene>
    <name evidence="2" type="ORF">BT96DRAFT_521466</name>
</gene>
<organism evidence="2 3">
    <name type="scientific">Gymnopus androsaceus JB14</name>
    <dbReference type="NCBI Taxonomy" id="1447944"/>
    <lineage>
        <taxon>Eukaryota</taxon>
        <taxon>Fungi</taxon>
        <taxon>Dikarya</taxon>
        <taxon>Basidiomycota</taxon>
        <taxon>Agaricomycotina</taxon>
        <taxon>Agaricomycetes</taxon>
        <taxon>Agaricomycetidae</taxon>
        <taxon>Agaricales</taxon>
        <taxon>Marasmiineae</taxon>
        <taxon>Omphalotaceae</taxon>
        <taxon>Gymnopus</taxon>
    </lineage>
</organism>